<comment type="caution">
    <text evidence="2">The sequence shown here is derived from an EMBL/GenBank/DDBJ whole genome shotgun (WGS) entry which is preliminary data.</text>
</comment>
<keyword evidence="1" id="KW-1133">Transmembrane helix</keyword>
<dbReference type="EMBL" id="QYSE01000002">
    <property type="protein sequence ID" value="RJF35647.1"/>
    <property type="molecule type" value="Genomic_DNA"/>
</dbReference>
<evidence type="ECO:0000256" key="1">
    <source>
        <dbReference type="SAM" id="Phobius"/>
    </source>
</evidence>
<dbReference type="AlphaFoldDB" id="A0A3A3EJA3"/>
<reference evidence="2 3" key="1">
    <citation type="submission" date="2018-09" db="EMBL/GenBank/DDBJ databases">
        <title>Identification of marine bacteria producing industrial enzymes.</title>
        <authorList>
            <person name="Cheng T.H."/>
            <person name="Saidin J."/>
            <person name="Muhd D.D."/>
            <person name="Isa M.N.M."/>
            <person name="Bakar M.F.A."/>
            <person name="Ismail N."/>
        </authorList>
    </citation>
    <scope>NUCLEOTIDE SEQUENCE [LARGE SCALE GENOMIC DNA]</scope>
    <source>
        <strain evidence="2 3">MNAD 1.6</strain>
    </source>
</reference>
<dbReference type="Proteomes" id="UP000265938">
    <property type="component" value="Unassembled WGS sequence"/>
</dbReference>
<feature type="transmembrane region" description="Helical" evidence="1">
    <location>
        <begin position="101"/>
        <end position="125"/>
    </location>
</feature>
<organism evidence="2 3">
    <name type="scientific">Pseudoalteromonas gelatinilytica</name>
    <dbReference type="NCBI Taxonomy" id="1703256"/>
    <lineage>
        <taxon>Bacteria</taxon>
        <taxon>Pseudomonadati</taxon>
        <taxon>Pseudomonadota</taxon>
        <taxon>Gammaproteobacteria</taxon>
        <taxon>Alteromonadales</taxon>
        <taxon>Pseudoalteromonadaceae</taxon>
        <taxon>Pseudoalteromonas</taxon>
    </lineage>
</organism>
<proteinExistence type="predicted"/>
<sequence length="303" mass="32638">MFNSDYHRYKERGLRARLSFEMDQERLFKSIDKIPGLAGAGVVYIDSSFTVVELRPYSGTSLAPTKIVLREQPRNMNQAEFAGHLKNSQNNVRESRLVGEIAGTVLSCSAAVLGWIVVFGSAAAIPLSGGTSSAVTYLAVAASTASSLQCINGGVRTYNESVNPELNDLYDSKEWYQNVTMALDVISLAGAAAAGAATLKAVKLLKANTNKSTDVLLKGLTRSERKRLTQDIIRMNHPGVSNNILKRMVRTGQFPKRYSGLQITHALKLQIKDAVGASISFSGSALSGGVNSLAVGIYEEFSK</sequence>
<keyword evidence="1" id="KW-0472">Membrane</keyword>
<keyword evidence="1" id="KW-0812">Transmembrane</keyword>
<protein>
    <recommendedName>
        <fullName evidence="4">NAD synthetase</fullName>
    </recommendedName>
</protein>
<evidence type="ECO:0008006" key="4">
    <source>
        <dbReference type="Google" id="ProtNLM"/>
    </source>
</evidence>
<name>A0A3A3EJA3_9GAMM</name>
<accession>A0A3A3EJA3</accession>
<evidence type="ECO:0000313" key="2">
    <source>
        <dbReference type="EMBL" id="RJF35647.1"/>
    </source>
</evidence>
<evidence type="ECO:0000313" key="3">
    <source>
        <dbReference type="Proteomes" id="UP000265938"/>
    </source>
</evidence>
<dbReference type="RefSeq" id="WP_119853108.1">
    <property type="nucleotide sequence ID" value="NZ_QYSE01000002.1"/>
</dbReference>
<gene>
    <name evidence="2" type="ORF">D4741_11805</name>
</gene>